<keyword evidence="3" id="KW-1185">Reference proteome</keyword>
<feature type="region of interest" description="Disordered" evidence="1">
    <location>
        <begin position="46"/>
        <end position="80"/>
    </location>
</feature>
<dbReference type="EMBL" id="MNAD01001516">
    <property type="protein sequence ID" value="OJT04832.1"/>
    <property type="molecule type" value="Genomic_DNA"/>
</dbReference>
<organism evidence="2 3">
    <name type="scientific">Trametes pubescens</name>
    <name type="common">White-rot fungus</name>
    <dbReference type="NCBI Taxonomy" id="154538"/>
    <lineage>
        <taxon>Eukaryota</taxon>
        <taxon>Fungi</taxon>
        <taxon>Dikarya</taxon>
        <taxon>Basidiomycota</taxon>
        <taxon>Agaricomycotina</taxon>
        <taxon>Agaricomycetes</taxon>
        <taxon>Polyporales</taxon>
        <taxon>Polyporaceae</taxon>
        <taxon>Trametes</taxon>
    </lineage>
</organism>
<evidence type="ECO:0000313" key="3">
    <source>
        <dbReference type="Proteomes" id="UP000184267"/>
    </source>
</evidence>
<proteinExistence type="predicted"/>
<evidence type="ECO:0000256" key="1">
    <source>
        <dbReference type="SAM" id="MobiDB-lite"/>
    </source>
</evidence>
<gene>
    <name evidence="2" type="ORF">TRAPUB_4404</name>
</gene>
<protein>
    <submittedName>
        <fullName evidence="2">Uncharacterized protein</fullName>
    </submittedName>
</protein>
<dbReference type="Proteomes" id="UP000184267">
    <property type="component" value="Unassembled WGS sequence"/>
</dbReference>
<sequence>MFDEGRNTVLAYPSAFKFQDGNVPLDFQPTAHIFYSQRVMEVPDGVPKWSGHKGQSELLPELTEQEGMMPKYRGRQPTQD</sequence>
<dbReference type="OMA" id="AGHKNSS"/>
<reference evidence="2 3" key="1">
    <citation type="submission" date="2016-10" db="EMBL/GenBank/DDBJ databases">
        <title>Genome sequence of the basidiomycete white-rot fungus Trametes pubescens.</title>
        <authorList>
            <person name="Makela M.R."/>
            <person name="Granchi Z."/>
            <person name="Peng M."/>
            <person name="De Vries R.P."/>
            <person name="Grigoriev I."/>
            <person name="Riley R."/>
            <person name="Hilden K."/>
        </authorList>
    </citation>
    <scope>NUCLEOTIDE SEQUENCE [LARGE SCALE GENOMIC DNA]</scope>
    <source>
        <strain evidence="2 3">FBCC735</strain>
    </source>
</reference>
<name>A0A1M2VB66_TRAPU</name>
<evidence type="ECO:0000313" key="2">
    <source>
        <dbReference type="EMBL" id="OJT04832.1"/>
    </source>
</evidence>
<comment type="caution">
    <text evidence="2">The sequence shown here is derived from an EMBL/GenBank/DDBJ whole genome shotgun (WGS) entry which is preliminary data.</text>
</comment>
<dbReference type="STRING" id="154538.A0A1M2VB66"/>
<dbReference type="AlphaFoldDB" id="A0A1M2VB66"/>
<accession>A0A1M2VB66</accession>
<dbReference type="OrthoDB" id="9970124at2759"/>